<gene>
    <name evidence="6" type="ORF">Q361_101193</name>
</gene>
<protein>
    <submittedName>
        <fullName evidence="6">Nitrite reductase/ring-hydroxylating ferredoxin subunit</fullName>
    </submittedName>
</protein>
<dbReference type="InterPro" id="IPR017941">
    <property type="entry name" value="Rieske_2Fe-2S"/>
</dbReference>
<keyword evidence="3" id="KW-0408">Iron</keyword>
<dbReference type="GO" id="GO:0046872">
    <property type="term" value="F:metal ion binding"/>
    <property type="evidence" value="ECO:0007669"/>
    <property type="project" value="UniProtKB-KW"/>
</dbReference>
<feature type="domain" description="Rieske" evidence="5">
    <location>
        <begin position="41"/>
        <end position="138"/>
    </location>
</feature>
<dbReference type="InterPro" id="IPR036922">
    <property type="entry name" value="Rieske_2Fe-2S_sf"/>
</dbReference>
<evidence type="ECO:0000256" key="2">
    <source>
        <dbReference type="ARBA" id="ARBA00022723"/>
    </source>
</evidence>
<organism evidence="6 7">
    <name type="scientific">Flavobacterium croceum DSM 17960</name>
    <dbReference type="NCBI Taxonomy" id="1121886"/>
    <lineage>
        <taxon>Bacteria</taxon>
        <taxon>Pseudomonadati</taxon>
        <taxon>Bacteroidota</taxon>
        <taxon>Flavobacteriia</taxon>
        <taxon>Flavobacteriales</taxon>
        <taxon>Flavobacteriaceae</taxon>
        <taxon>Flavobacterium</taxon>
    </lineage>
</organism>
<dbReference type="Gene3D" id="2.102.10.10">
    <property type="entry name" value="Rieske [2Fe-2S] iron-sulphur domain"/>
    <property type="match status" value="1"/>
</dbReference>
<accession>A0A2S4NBK8</accession>
<name>A0A2S4NBK8_9FLAO</name>
<proteinExistence type="predicted"/>
<reference evidence="6 7" key="1">
    <citation type="submission" date="2018-01" db="EMBL/GenBank/DDBJ databases">
        <title>Genomic Encyclopedia of Type Strains, Phase I: the one thousand microbial genomes (KMG-I) project.</title>
        <authorList>
            <person name="Goeker M."/>
        </authorList>
    </citation>
    <scope>NUCLEOTIDE SEQUENCE [LARGE SCALE GENOMIC DNA]</scope>
    <source>
        <strain evidence="6 7">DSM 17960</strain>
    </source>
</reference>
<evidence type="ECO:0000313" key="7">
    <source>
        <dbReference type="Proteomes" id="UP000237056"/>
    </source>
</evidence>
<evidence type="ECO:0000256" key="4">
    <source>
        <dbReference type="ARBA" id="ARBA00023014"/>
    </source>
</evidence>
<keyword evidence="2" id="KW-0479">Metal-binding</keyword>
<keyword evidence="4" id="KW-0411">Iron-sulfur</keyword>
<evidence type="ECO:0000256" key="1">
    <source>
        <dbReference type="ARBA" id="ARBA00022714"/>
    </source>
</evidence>
<dbReference type="AlphaFoldDB" id="A0A2S4NBK8"/>
<evidence type="ECO:0000259" key="5">
    <source>
        <dbReference type="PROSITE" id="PS51296"/>
    </source>
</evidence>
<dbReference type="EMBL" id="PQNY01000001">
    <property type="protein sequence ID" value="POS03088.1"/>
    <property type="molecule type" value="Genomic_DNA"/>
</dbReference>
<evidence type="ECO:0000313" key="6">
    <source>
        <dbReference type="EMBL" id="POS03088.1"/>
    </source>
</evidence>
<keyword evidence="1" id="KW-0001">2Fe-2S</keyword>
<keyword evidence="7" id="KW-1185">Reference proteome</keyword>
<comment type="caution">
    <text evidence="6">The sequence shown here is derived from an EMBL/GenBank/DDBJ whole genome shotgun (WGS) entry which is preliminary data.</text>
</comment>
<dbReference type="RefSeq" id="WP_103724829.1">
    <property type="nucleotide sequence ID" value="NZ_PQNY01000001.1"/>
</dbReference>
<sequence length="140" mass="15375">MKKIVCILAFLVVLVSCNKDKYNNNNPFLPNYSFSMDVDKNLPLYSGLQNPGNAVKVYPVNGPVKGVIIFNTGSGYKAYDGSCPNQEITTCSALTYNSTNAVCPCDNASYNMYTGVAPGKEYPLKEYRTEVIGTVVRVYN</sequence>
<dbReference type="PROSITE" id="PS51257">
    <property type="entry name" value="PROKAR_LIPOPROTEIN"/>
    <property type="match status" value="1"/>
</dbReference>
<dbReference type="PROSITE" id="PS51296">
    <property type="entry name" value="RIESKE"/>
    <property type="match status" value="1"/>
</dbReference>
<evidence type="ECO:0000256" key="3">
    <source>
        <dbReference type="ARBA" id="ARBA00023004"/>
    </source>
</evidence>
<dbReference type="SUPFAM" id="SSF50022">
    <property type="entry name" value="ISP domain"/>
    <property type="match status" value="1"/>
</dbReference>
<dbReference type="GO" id="GO:0051537">
    <property type="term" value="F:2 iron, 2 sulfur cluster binding"/>
    <property type="evidence" value="ECO:0007669"/>
    <property type="project" value="UniProtKB-KW"/>
</dbReference>
<dbReference type="OrthoDB" id="1201186at2"/>
<dbReference type="Proteomes" id="UP000237056">
    <property type="component" value="Unassembled WGS sequence"/>
</dbReference>